<accession>A0A423W233</accession>
<organism evidence="4 5">
    <name type="scientific">Cytospora schulzeri</name>
    <dbReference type="NCBI Taxonomy" id="448051"/>
    <lineage>
        <taxon>Eukaryota</taxon>
        <taxon>Fungi</taxon>
        <taxon>Dikarya</taxon>
        <taxon>Ascomycota</taxon>
        <taxon>Pezizomycotina</taxon>
        <taxon>Sordariomycetes</taxon>
        <taxon>Sordariomycetidae</taxon>
        <taxon>Diaporthales</taxon>
        <taxon>Cytosporaceae</taxon>
        <taxon>Cytospora</taxon>
    </lineage>
</organism>
<dbReference type="OrthoDB" id="192832at2759"/>
<comment type="caution">
    <text evidence="4">The sequence shown here is derived from an EMBL/GenBank/DDBJ whole genome shotgun (WGS) entry which is preliminary data.</text>
</comment>
<dbReference type="AlphaFoldDB" id="A0A423W233"/>
<feature type="domain" description="GH16" evidence="3">
    <location>
        <begin position="25"/>
        <end position="296"/>
    </location>
</feature>
<dbReference type="Proteomes" id="UP000283895">
    <property type="component" value="Unassembled WGS sequence"/>
</dbReference>
<keyword evidence="5" id="KW-1185">Reference proteome</keyword>
<dbReference type="InterPro" id="IPR000757">
    <property type="entry name" value="Beta-glucanase-like"/>
</dbReference>
<sequence>MFSCIWWLVAALVVACEAHRFGTVRDLDGISTSSVSGVYTLSDVYNYTNFFDKFEFFESTIDTNNYEDVDPSHGFVLYQNKSEATRLGLIQTVGDVSVIKPDTNTVITDPTGYGRKSVRLQSITRYNHGLIIADFSHLPQSICGSWPAFWTNGPDWPTTGEIDIYEQWNVEKFNRQTLHTGYNDTVGNCTYNTTSKLGLDNYGMTNYMYSDVCDVYASDNVGCSTYDYEGPFGSATGGMYAMEWTSEYIKTWAWHPQQVPADVIQGQPEPSTWGMPGLVAGSSLCDIDQVFKNQSILLNIDFCGDTAGSEWGSKCAEQTSHPSIITHVRSELSKFSQSKQDPKQARATIQWDQYSSFRWLLTTIASELSLEPSKNRVELKKRIVPGLSAAGIRRKSNDGALNVYQAKFTFKTELLKYLKLLYPSTSESVLKGKLSSDIRFTSAGSDDVDALALPGEEYVRKAWGVSGTLILQAIQEALDPLKKEGVTKTIDDIIVEVVEQVSWLTCVGGSLQISSIEEYTKAAKPGRVSDTRTYHIKPQVTPTAQNCFNISFILAREQKQDKGQLFAKEGHCWKAMVGLALVANGYPTPRRPATTSGRTSGLEVSLSVLLQLCMAKEGPAWRFKARGASDGTSRLVMATGCEKGNLFYWHYVEVQNLKQLPQTKFYLGVNDDDPGLQRVLQPENLVKSSRHFIGWSGGADFLAGTSFISYDIDHSFRVPIGESKLVIPSLSITVRLPQVFSATATLATEKIPSNAQADPMERDHVLNNIRARYFILWDVKYKRGWLVDGATAALHLLRGYLKKHDQTKDFDISSLDHIDEMGPHSAYHVLSSVNNMSKPLWFIPTVSRETEMESAEGGLVKKQKEKITNKAIDLGHMADRVYASLWKMIEIRATMSAYSSLSGAVEKVVEKWGPGSGIKGWDFYELVDADYAQAQNIKIKDAGWLDLAKELRAVFVFGDTFGEVLRPRDGTCCCHFQTLPAGQNYLAVGIATFERLYNKFRGSDATDQTEVRLSRELCWDSPEKPFRETACGPGEHLQKLQPSCFPIQFIKKVPLDKEKKPVKGPTLIRRGEFREMLTNHPNGVVVFGKKQPTGKTLEKMARAMTPEARSSGTQQSSRGTSSPAIAARQLSDQGSGVTVPGSSRGPQAVAASASRTGASRSRTNEPLRVSSRSMAVPKASSSSKDYQAKNN</sequence>
<feature type="compositionally biased region" description="Polar residues" evidence="1">
    <location>
        <begin position="1130"/>
        <end position="1145"/>
    </location>
</feature>
<dbReference type="GO" id="GO:0004553">
    <property type="term" value="F:hydrolase activity, hydrolyzing O-glycosyl compounds"/>
    <property type="evidence" value="ECO:0007669"/>
    <property type="project" value="InterPro"/>
</dbReference>
<name>A0A423W233_9PEZI</name>
<dbReference type="InterPro" id="IPR013320">
    <property type="entry name" value="ConA-like_dom_sf"/>
</dbReference>
<evidence type="ECO:0000256" key="2">
    <source>
        <dbReference type="SAM" id="SignalP"/>
    </source>
</evidence>
<dbReference type="Pfam" id="PF26113">
    <property type="entry name" value="GH16_XgeA"/>
    <property type="match status" value="1"/>
</dbReference>
<evidence type="ECO:0000313" key="4">
    <source>
        <dbReference type="EMBL" id="ROV97376.1"/>
    </source>
</evidence>
<feature type="chain" id="PRO_5019391370" description="GH16 domain-containing protein" evidence="2">
    <location>
        <begin position="19"/>
        <end position="1191"/>
    </location>
</feature>
<gene>
    <name evidence="4" type="ORF">VMCG_06843</name>
</gene>
<proteinExistence type="predicted"/>
<dbReference type="GO" id="GO:0009251">
    <property type="term" value="P:glucan catabolic process"/>
    <property type="evidence" value="ECO:0007669"/>
    <property type="project" value="TreeGrafter"/>
</dbReference>
<feature type="compositionally biased region" description="Low complexity" evidence="1">
    <location>
        <begin position="1109"/>
        <end position="1122"/>
    </location>
</feature>
<dbReference type="EMBL" id="LKEA01000029">
    <property type="protein sequence ID" value="ROV97376.1"/>
    <property type="molecule type" value="Genomic_DNA"/>
</dbReference>
<dbReference type="SUPFAM" id="SSF49899">
    <property type="entry name" value="Concanavalin A-like lectins/glucanases"/>
    <property type="match status" value="1"/>
</dbReference>
<feature type="region of interest" description="Disordered" evidence="1">
    <location>
        <begin position="1103"/>
        <end position="1191"/>
    </location>
</feature>
<keyword evidence="2" id="KW-0732">Signal</keyword>
<feature type="compositionally biased region" description="Polar residues" evidence="1">
    <location>
        <begin position="1179"/>
        <end position="1191"/>
    </location>
</feature>
<protein>
    <recommendedName>
        <fullName evidence="3">GH16 domain-containing protein</fullName>
    </recommendedName>
</protein>
<dbReference type="Gene3D" id="2.60.120.200">
    <property type="match status" value="1"/>
</dbReference>
<evidence type="ECO:0000259" key="3">
    <source>
        <dbReference type="PROSITE" id="PS51762"/>
    </source>
</evidence>
<reference evidence="4 5" key="1">
    <citation type="submission" date="2015-09" db="EMBL/GenBank/DDBJ databases">
        <title>Host preference determinants of Valsa canker pathogens revealed by comparative genomics.</title>
        <authorList>
            <person name="Yin Z."/>
            <person name="Huang L."/>
        </authorList>
    </citation>
    <scope>NUCLEOTIDE SEQUENCE [LARGE SCALE GENOMIC DNA]</scope>
    <source>
        <strain evidence="4 5">03-1</strain>
    </source>
</reference>
<dbReference type="CDD" id="cd02181">
    <property type="entry name" value="GH16_fungal_Lam16A_glucanase"/>
    <property type="match status" value="1"/>
</dbReference>
<dbReference type="PANTHER" id="PTHR10963:SF24">
    <property type="entry name" value="GLYCOSIDASE C21B10.07-RELATED"/>
    <property type="match status" value="1"/>
</dbReference>
<feature type="signal peptide" evidence="2">
    <location>
        <begin position="1"/>
        <end position="18"/>
    </location>
</feature>
<evidence type="ECO:0000256" key="1">
    <source>
        <dbReference type="SAM" id="MobiDB-lite"/>
    </source>
</evidence>
<dbReference type="STRING" id="356882.A0A423W233"/>
<dbReference type="PROSITE" id="PS51762">
    <property type="entry name" value="GH16_2"/>
    <property type="match status" value="1"/>
</dbReference>
<dbReference type="PANTHER" id="PTHR10963">
    <property type="entry name" value="GLYCOSYL HYDROLASE-RELATED"/>
    <property type="match status" value="1"/>
</dbReference>
<dbReference type="InterPro" id="IPR050546">
    <property type="entry name" value="Glycosyl_Hydrlase_16"/>
</dbReference>
<evidence type="ECO:0000313" key="5">
    <source>
        <dbReference type="Proteomes" id="UP000283895"/>
    </source>
</evidence>
<feature type="compositionally biased region" description="Low complexity" evidence="1">
    <location>
        <begin position="1150"/>
        <end position="1161"/>
    </location>
</feature>